<sequence>MFGKLLCKLLQRKTYDVLAKKHTLLLLFIGFIILFVSALRFGESWMEWSKEKYSVVFSPYSNNIGGKNFKNTLCQYAPIDVVYTWVNGSDPAFLKELSKAKEEYGFLNSRMNCSFSNCIKSHMVLVKPQLPSSLILSDLEETDVVFQHLSGTFVIASPHKSFENITVLIFPDLSSAEQVLSKKIISLEGQNYTLSTAYITDNWGSQSTVLLNNAVFLTQLPYGYLVDNILEKLPPSIRTTISQVFIYEEKSLAVLTLNDPEALDTILKLTNITFENKVASVASAYLVIELPTDHEDISASRFTDNEELRYSLRSLEKHAPWVQHIYIITNGQIPYWLNLDDPSVTIVTHEEIFPNKSHLPTFSSPAIECHLHRIPNLSQKFIYLNDDVMFGKDVWPEDFFTHTKGHRVYLSWPVPNCADNCPHAWIRDGYCDKPCNNSQCQWDGGDCTADNPMLPHQALGIQQEGGVTSYFHIRPFKNYCNVECADTWLADRYCDKACNIRECGFDAGDCGLDNFEEMPQIILSPNQSHYYLPDGEFVGFFNMTDFLNANYTISEGFYEESPVIRTIAVSLKYSIIGIVLYPNHDATNLTITFKGEFRKEQFQRKITLHVFTKFLQISTTIPTAESQNETKTIVTEEPYTFKAFAEEKRFPKFSPVVSSELDFKFQNINITASRLPENLTIEILKIKHLRDTGLLSQEGYLRKKSKIIATYFATFNETNDNETMLVTEREGIVRELKPTAKSSSKDLSIFNEKNALKSMKQMIRFQNISDIPSEADAKKVWENLNKIIDPNIWKSQETKLSIKNFPKSSQRT</sequence>
<dbReference type="Pfam" id="PF18440">
    <property type="entry name" value="GlcNAc-1_reg"/>
    <property type="match status" value="1"/>
</dbReference>
<dbReference type="GO" id="GO:0012505">
    <property type="term" value="C:endomembrane system"/>
    <property type="evidence" value="ECO:0007669"/>
    <property type="project" value="UniProtKB-SubCell"/>
</dbReference>
<gene>
    <name evidence="11" type="primary">GNPTAB</name>
    <name evidence="11" type="ORF">CDAR_539291</name>
</gene>
<evidence type="ECO:0000256" key="1">
    <source>
        <dbReference type="ARBA" id="ARBA00007583"/>
    </source>
</evidence>
<keyword evidence="12" id="KW-1185">Reference proteome</keyword>
<dbReference type="InterPro" id="IPR000800">
    <property type="entry name" value="Notch_dom"/>
</dbReference>
<keyword evidence="3" id="KW-0812">Transmembrane</keyword>
<dbReference type="SMART" id="SM00004">
    <property type="entry name" value="NL"/>
    <property type="match status" value="2"/>
</dbReference>
<keyword evidence="5" id="KW-1133">Transmembrane helix</keyword>
<evidence type="ECO:0000256" key="2">
    <source>
        <dbReference type="ARBA" id="ARBA00022679"/>
    </source>
</evidence>
<evidence type="ECO:0000256" key="7">
    <source>
        <dbReference type="ARBA" id="ARBA00023157"/>
    </source>
</evidence>
<dbReference type="InterPro" id="IPR031358">
    <property type="entry name" value="Stealth_CR1"/>
</dbReference>
<evidence type="ECO:0000256" key="9">
    <source>
        <dbReference type="ARBA" id="ARBA00046288"/>
    </source>
</evidence>
<proteinExistence type="inferred from homology"/>
<keyword evidence="2" id="KW-0808">Transferase</keyword>
<dbReference type="PANTHER" id="PTHR24045">
    <property type="match status" value="1"/>
</dbReference>
<dbReference type="InterPro" id="IPR021520">
    <property type="entry name" value="Stealth_CR2"/>
</dbReference>
<evidence type="ECO:0000256" key="8">
    <source>
        <dbReference type="ARBA" id="ARBA00023180"/>
    </source>
</evidence>
<comment type="similarity">
    <text evidence="1">Belongs to the stealth family.</text>
</comment>
<dbReference type="InterPro" id="IPR035993">
    <property type="entry name" value="Notch-like_dom_sf"/>
</dbReference>
<dbReference type="Pfam" id="PF11380">
    <property type="entry name" value="Stealth_CR2"/>
    <property type="match status" value="1"/>
</dbReference>
<dbReference type="Pfam" id="PF17101">
    <property type="entry name" value="Stealth_CR1"/>
    <property type="match status" value="1"/>
</dbReference>
<dbReference type="PROSITE" id="PS50258">
    <property type="entry name" value="LNR"/>
    <property type="match status" value="1"/>
</dbReference>
<protein>
    <recommendedName>
        <fullName evidence="10">LNR domain-containing protein</fullName>
    </recommendedName>
</protein>
<dbReference type="GO" id="GO:0016772">
    <property type="term" value="F:transferase activity, transferring phosphorus-containing groups"/>
    <property type="evidence" value="ECO:0007669"/>
    <property type="project" value="InterPro"/>
</dbReference>
<comment type="caution">
    <text evidence="11">The sequence shown here is derived from an EMBL/GenBank/DDBJ whole genome shotgun (WGS) entry which is preliminary data.</text>
</comment>
<organism evidence="11 12">
    <name type="scientific">Caerostris darwini</name>
    <dbReference type="NCBI Taxonomy" id="1538125"/>
    <lineage>
        <taxon>Eukaryota</taxon>
        <taxon>Metazoa</taxon>
        <taxon>Ecdysozoa</taxon>
        <taxon>Arthropoda</taxon>
        <taxon>Chelicerata</taxon>
        <taxon>Arachnida</taxon>
        <taxon>Araneae</taxon>
        <taxon>Araneomorphae</taxon>
        <taxon>Entelegynae</taxon>
        <taxon>Araneoidea</taxon>
        <taxon>Araneidae</taxon>
        <taxon>Caerostris</taxon>
    </lineage>
</organism>
<accession>A0AAV4T0K5</accession>
<dbReference type="EMBL" id="BPLQ01008818">
    <property type="protein sequence ID" value="GIY39559.1"/>
    <property type="molecule type" value="Genomic_DNA"/>
</dbReference>
<dbReference type="Pfam" id="PF00066">
    <property type="entry name" value="Notch"/>
    <property type="match status" value="2"/>
</dbReference>
<keyword evidence="6" id="KW-0472">Membrane</keyword>
<evidence type="ECO:0000313" key="12">
    <source>
        <dbReference type="Proteomes" id="UP001054837"/>
    </source>
</evidence>
<evidence type="ECO:0000256" key="5">
    <source>
        <dbReference type="ARBA" id="ARBA00022989"/>
    </source>
</evidence>
<dbReference type="InterPro" id="IPR041536">
    <property type="entry name" value="GNPTAB_reg"/>
</dbReference>
<evidence type="ECO:0000259" key="10">
    <source>
        <dbReference type="PROSITE" id="PS50258"/>
    </source>
</evidence>
<feature type="domain" description="LNR" evidence="10">
    <location>
        <begin position="417"/>
        <end position="455"/>
    </location>
</feature>
<dbReference type="InterPro" id="IPR047141">
    <property type="entry name" value="Stealth"/>
</dbReference>
<dbReference type="CDD" id="cd21600">
    <property type="entry name" value="RRM2_GNPTAB"/>
    <property type="match status" value="1"/>
</dbReference>
<reference evidence="11 12" key="1">
    <citation type="submission" date="2021-06" db="EMBL/GenBank/DDBJ databases">
        <title>Caerostris darwini draft genome.</title>
        <authorList>
            <person name="Kono N."/>
            <person name="Arakawa K."/>
        </authorList>
    </citation>
    <scope>NUCLEOTIDE SEQUENCE [LARGE SCALE GENOMIC DNA]</scope>
</reference>
<evidence type="ECO:0000256" key="3">
    <source>
        <dbReference type="ARBA" id="ARBA00022692"/>
    </source>
</evidence>
<dbReference type="Proteomes" id="UP001054837">
    <property type="component" value="Unassembled WGS sequence"/>
</dbReference>
<evidence type="ECO:0000256" key="6">
    <source>
        <dbReference type="ARBA" id="ARBA00023136"/>
    </source>
</evidence>
<keyword evidence="4" id="KW-0677">Repeat</keyword>
<keyword evidence="7" id="KW-1015">Disulfide bond</keyword>
<dbReference type="Gene3D" id="3.30.300.320">
    <property type="match status" value="1"/>
</dbReference>
<keyword evidence="8" id="KW-0325">Glycoprotein</keyword>
<comment type="subcellular location">
    <subcellularLocation>
        <location evidence="9">Endomembrane system</location>
        <topology evidence="9">Single-pass type I membrane protein</topology>
    </subcellularLocation>
</comment>
<evidence type="ECO:0000256" key="4">
    <source>
        <dbReference type="ARBA" id="ARBA00022737"/>
    </source>
</evidence>
<evidence type="ECO:0000313" key="11">
    <source>
        <dbReference type="EMBL" id="GIY39559.1"/>
    </source>
</evidence>
<dbReference type="AlphaFoldDB" id="A0AAV4T0K5"/>
<name>A0AAV4T0K5_9ARAC</name>
<dbReference type="SUPFAM" id="SSF90193">
    <property type="entry name" value="Notch domain"/>
    <property type="match status" value="1"/>
</dbReference>
<dbReference type="PANTHER" id="PTHR24045:SF0">
    <property type="entry name" value="N-ACETYLGLUCOSAMINE-1-PHOSPHOTRANSFERASE SUBUNITS ALPHA_BETA"/>
    <property type="match status" value="1"/>
</dbReference>